<dbReference type="AlphaFoldDB" id="A0A919ITV7"/>
<protein>
    <submittedName>
        <fullName evidence="2">Uncharacterized protein</fullName>
    </submittedName>
</protein>
<evidence type="ECO:0000313" key="3">
    <source>
        <dbReference type="Proteomes" id="UP000619479"/>
    </source>
</evidence>
<feature type="region of interest" description="Disordered" evidence="1">
    <location>
        <begin position="625"/>
        <end position="653"/>
    </location>
</feature>
<organism evidence="2 3">
    <name type="scientific">Actinoplanes cyaneus</name>
    <dbReference type="NCBI Taxonomy" id="52696"/>
    <lineage>
        <taxon>Bacteria</taxon>
        <taxon>Bacillati</taxon>
        <taxon>Actinomycetota</taxon>
        <taxon>Actinomycetes</taxon>
        <taxon>Micromonosporales</taxon>
        <taxon>Micromonosporaceae</taxon>
        <taxon>Actinoplanes</taxon>
    </lineage>
</organism>
<comment type="caution">
    <text evidence="2">The sequence shown here is derived from an EMBL/GenBank/DDBJ whole genome shotgun (WGS) entry which is preliminary data.</text>
</comment>
<evidence type="ECO:0000256" key="1">
    <source>
        <dbReference type="SAM" id="MobiDB-lite"/>
    </source>
</evidence>
<dbReference type="RefSeq" id="WP_203756428.1">
    <property type="nucleotide sequence ID" value="NZ_BAAAUC010000120.1"/>
</dbReference>
<proteinExistence type="predicted"/>
<gene>
    <name evidence="2" type="ORF">Acy02nite_91790</name>
</gene>
<dbReference type="EMBL" id="BOMH01000114">
    <property type="protein sequence ID" value="GID71298.1"/>
    <property type="molecule type" value="Genomic_DNA"/>
</dbReference>
<sequence>MTKRWLHRFAVALATLFVLVGAVGAPVTAVVRADPLRYDWLVPVPFGDPLYEPILLYRDAHEFALNQVPWGRNVAVFSFMENGVLKYIVVGSVPKGATPNTYTWIDIFRYDNRTRQWKVESSKRYAANRPPGFGNLTSLDGLHAEWLAYLYLNDKDLADTVDEGLSERIPCEDAPNVCRSHLDPDMSFSEEQIGRWFPNLYDQSQPAAFRTPMKYLDPGGARSDSELKTRLAGLYHTWVKHDRNYAKAARAMEAARVGRAKSGTANGALTQALSGTTDLGGIDFSTLELRYVAAPGTGTRFAFDAAPAKTPPTAADRDRQLDEGRRAALLASDAFWVWLSLPTDTNWVNLNPNQPDQIIEKRLGTTEAGKIMLEADLRMKKTVAADVHPDKPAGKKYWAAWDALHQRYGDQPCLTVRLWIVPQPASVREDNGGLYILDAPLTVNVERVFLESGTPAVNGAACPAKNDAAGTFVEGIYRSHVLPSLIKAVNTAPEYADLRRIYLARVAAEWYRATSDTGPAADLIDSGDVSAWPLSEQWRPRTTFDDYVRSFHNGEYNFQREVRKGQTIWTYTYRYGGVDFGTVELAAVDEQTFQQQRPGAADAVAQSFTSAAADRSGRTWLGVSAAEEPSEPAAPTATTASAASATPPAVAAPPAARHEGWHIPDLPKEVWWMITGGLLVILYRIRRAIRRRRVPTGE</sequence>
<name>A0A919ITV7_9ACTN</name>
<dbReference type="Proteomes" id="UP000619479">
    <property type="component" value="Unassembled WGS sequence"/>
</dbReference>
<accession>A0A919ITV7</accession>
<evidence type="ECO:0000313" key="2">
    <source>
        <dbReference type="EMBL" id="GID71298.1"/>
    </source>
</evidence>
<reference evidence="2" key="1">
    <citation type="submission" date="2021-01" db="EMBL/GenBank/DDBJ databases">
        <title>Whole genome shotgun sequence of Actinoplanes cyaneus NBRC 14990.</title>
        <authorList>
            <person name="Komaki H."/>
            <person name="Tamura T."/>
        </authorList>
    </citation>
    <scope>NUCLEOTIDE SEQUENCE</scope>
    <source>
        <strain evidence="2">NBRC 14990</strain>
    </source>
</reference>
<keyword evidence="3" id="KW-1185">Reference proteome</keyword>